<protein>
    <submittedName>
        <fullName evidence="1">Uncharacterized protein</fullName>
    </submittedName>
</protein>
<dbReference type="InterPro" id="IPR036397">
    <property type="entry name" value="RNaseH_sf"/>
</dbReference>
<dbReference type="Gene3D" id="3.30.420.10">
    <property type="entry name" value="Ribonuclease H-like superfamily/Ribonuclease H"/>
    <property type="match status" value="1"/>
</dbReference>
<organism evidence="1 2">
    <name type="scientific">Acanthoscelides obtectus</name>
    <name type="common">Bean weevil</name>
    <name type="synonym">Bruchus obtectus</name>
    <dbReference type="NCBI Taxonomy" id="200917"/>
    <lineage>
        <taxon>Eukaryota</taxon>
        <taxon>Metazoa</taxon>
        <taxon>Ecdysozoa</taxon>
        <taxon>Arthropoda</taxon>
        <taxon>Hexapoda</taxon>
        <taxon>Insecta</taxon>
        <taxon>Pterygota</taxon>
        <taxon>Neoptera</taxon>
        <taxon>Endopterygota</taxon>
        <taxon>Coleoptera</taxon>
        <taxon>Polyphaga</taxon>
        <taxon>Cucujiformia</taxon>
        <taxon>Chrysomeloidea</taxon>
        <taxon>Chrysomelidae</taxon>
        <taxon>Bruchinae</taxon>
        <taxon>Bruchini</taxon>
        <taxon>Acanthoscelides</taxon>
    </lineage>
</organism>
<gene>
    <name evidence="1" type="ORF">ACAOBT_LOCUS12799</name>
</gene>
<comment type="caution">
    <text evidence="1">The sequence shown here is derived from an EMBL/GenBank/DDBJ whole genome shotgun (WGS) entry which is preliminary data.</text>
</comment>
<sequence>MDGFMYHDILQSTMLPYAEEEMRMLWRYQQDNDPKHSSHLIKNGFLEKAMIYWNDHRKIRQRIIHSENDLWGVLQDEWWKAPVDVCRNLVDSMRRRFREVTKVKGCSTKY</sequence>
<dbReference type="AlphaFoldDB" id="A0A9P0PAF1"/>
<keyword evidence="2" id="KW-1185">Reference proteome</keyword>
<name>A0A9P0PAF1_ACAOB</name>
<accession>A0A9P0PAF1</accession>
<dbReference type="GO" id="GO:0003676">
    <property type="term" value="F:nucleic acid binding"/>
    <property type="evidence" value="ECO:0007669"/>
    <property type="project" value="InterPro"/>
</dbReference>
<dbReference type="EMBL" id="CAKOFQ010006863">
    <property type="protein sequence ID" value="CAH1977657.1"/>
    <property type="molecule type" value="Genomic_DNA"/>
</dbReference>
<dbReference type="Proteomes" id="UP001152888">
    <property type="component" value="Unassembled WGS sequence"/>
</dbReference>
<evidence type="ECO:0000313" key="2">
    <source>
        <dbReference type="Proteomes" id="UP001152888"/>
    </source>
</evidence>
<proteinExistence type="predicted"/>
<reference evidence="1" key="1">
    <citation type="submission" date="2022-03" db="EMBL/GenBank/DDBJ databases">
        <authorList>
            <person name="Sayadi A."/>
        </authorList>
    </citation>
    <scope>NUCLEOTIDE SEQUENCE</scope>
</reference>
<evidence type="ECO:0000313" key="1">
    <source>
        <dbReference type="EMBL" id="CAH1977657.1"/>
    </source>
</evidence>